<organism evidence="5">
    <name type="scientific">uncultured bacterium B7P37metaSE</name>
    <dbReference type="NCBI Taxonomy" id="670783"/>
    <lineage>
        <taxon>Bacteria</taxon>
        <taxon>environmental samples</taxon>
    </lineage>
</organism>
<feature type="domain" description="Aspartyl/asparaginy/proline hydroxylase" evidence="4">
    <location>
        <begin position="45"/>
        <end position="203"/>
    </location>
</feature>
<evidence type="ECO:0000256" key="1">
    <source>
        <dbReference type="ARBA" id="ARBA00007730"/>
    </source>
</evidence>
<proteinExistence type="inferred from homology"/>
<evidence type="ECO:0000259" key="4">
    <source>
        <dbReference type="Pfam" id="PF05118"/>
    </source>
</evidence>
<dbReference type="EMBL" id="GQ406244">
    <property type="protein sequence ID" value="ACV30060.1"/>
    <property type="molecule type" value="Genomic_DNA"/>
</dbReference>
<dbReference type="InterPro" id="IPR007803">
    <property type="entry name" value="Asp/Arg/Pro-Hydrxlase"/>
</dbReference>
<keyword evidence="3" id="KW-0560">Oxidoreductase</keyword>
<evidence type="ECO:0000313" key="5">
    <source>
        <dbReference type="EMBL" id="ACV30060.1"/>
    </source>
</evidence>
<dbReference type="GO" id="GO:0051213">
    <property type="term" value="F:dioxygenase activity"/>
    <property type="evidence" value="ECO:0007669"/>
    <property type="project" value="UniProtKB-KW"/>
</dbReference>
<sequence length="233" mass="26987">MENVAYLLLRLPNALYRTSMPWRSRPVVYPHVEAICPQLRQLEVAYPKIKQEYLAIRDKLDRIPRYHEVDRLQYEISGSSSASKNWKVFFLEAMGRKAKRHRQCCPATAAAIDQIPGVFQAFFSILEGGKSIPPHSSPYWGYLRYHLALEVPSEGPQPRMRVKNQWLEWQEGKGFLFDDSFDHELVNENPHLRSVLIVDIARPMGRLARAVHAALLFIMGQTYGRWVLRRSAA</sequence>
<dbReference type="InterPro" id="IPR051821">
    <property type="entry name" value="Asp/Asn_beta-hydroxylase"/>
</dbReference>
<dbReference type="Gene3D" id="2.60.120.330">
    <property type="entry name" value="B-lactam Antibiotic, Isopenicillin N Synthase, Chain"/>
    <property type="match status" value="1"/>
</dbReference>
<dbReference type="PANTHER" id="PTHR46332">
    <property type="entry name" value="ASPARTATE BETA-HYDROXYLASE DOMAIN-CONTAINING PROTEIN 2"/>
    <property type="match status" value="1"/>
</dbReference>
<dbReference type="AlphaFoldDB" id="C8CIJ9"/>
<name>C8CIJ9_9BACT</name>
<evidence type="ECO:0000256" key="3">
    <source>
        <dbReference type="ARBA" id="ARBA00023002"/>
    </source>
</evidence>
<protein>
    <submittedName>
        <fullName evidence="5">Putative aspartyl/asparaginyl beta-hydroxylase</fullName>
    </submittedName>
</protein>
<comment type="similarity">
    <text evidence="1">Belongs to the aspartyl/asparaginyl beta-hydroxylase family.</text>
</comment>
<dbReference type="SUPFAM" id="SSF51197">
    <property type="entry name" value="Clavaminate synthase-like"/>
    <property type="match status" value="1"/>
</dbReference>
<keyword evidence="2" id="KW-0223">Dioxygenase</keyword>
<dbReference type="Pfam" id="PF05118">
    <property type="entry name" value="Asp_Arg_Hydrox"/>
    <property type="match status" value="1"/>
</dbReference>
<dbReference type="PANTHER" id="PTHR46332:SF5">
    <property type="entry name" value="ASPARTATE BETA-HYDROXYLASE DOMAIN CONTAINING 2"/>
    <property type="match status" value="1"/>
</dbReference>
<evidence type="ECO:0000256" key="2">
    <source>
        <dbReference type="ARBA" id="ARBA00022964"/>
    </source>
</evidence>
<dbReference type="InterPro" id="IPR027443">
    <property type="entry name" value="IPNS-like_sf"/>
</dbReference>
<reference evidence="5" key="1">
    <citation type="submission" date="2009-07" db="EMBL/GenBank/DDBJ databases">
        <title>Construction of a metagenomic library and prospecting for genes involved in antibiotic biosynthesis.</title>
        <authorList>
            <person name="Schuch V."/>
            <person name="Gomes E.S."/>
            <person name="Lemos E.G.M."/>
        </authorList>
    </citation>
    <scope>NUCLEOTIDE SEQUENCE</scope>
</reference>
<dbReference type="GO" id="GO:0016020">
    <property type="term" value="C:membrane"/>
    <property type="evidence" value="ECO:0007669"/>
    <property type="project" value="TreeGrafter"/>
</dbReference>
<accession>C8CIJ9</accession>